<evidence type="ECO:0000256" key="6">
    <source>
        <dbReference type="ARBA" id="ARBA00022692"/>
    </source>
</evidence>
<evidence type="ECO:0000256" key="9">
    <source>
        <dbReference type="ARBA" id="ARBA00022989"/>
    </source>
</evidence>
<dbReference type="PANTHER" id="PTHR12119">
    <property type="entry name" value="UBIQUINOL-CYTOCHROME C REDUCTASE COMPLEX UBIQUINONE-BINDING PROTEIN QP-C"/>
    <property type="match status" value="1"/>
</dbReference>
<evidence type="ECO:0000256" key="3">
    <source>
        <dbReference type="ARBA" id="ARBA00016324"/>
    </source>
</evidence>
<proteinExistence type="inferred from homology"/>
<organism evidence="14">
    <name type="scientific">Graphocephala atropunctata</name>
    <dbReference type="NCBI Taxonomy" id="36148"/>
    <lineage>
        <taxon>Eukaryota</taxon>
        <taxon>Metazoa</taxon>
        <taxon>Ecdysozoa</taxon>
        <taxon>Arthropoda</taxon>
        <taxon>Hexapoda</taxon>
        <taxon>Insecta</taxon>
        <taxon>Pterygota</taxon>
        <taxon>Neoptera</taxon>
        <taxon>Paraneoptera</taxon>
        <taxon>Hemiptera</taxon>
        <taxon>Auchenorrhyncha</taxon>
        <taxon>Membracoidea</taxon>
        <taxon>Cicadellidae</taxon>
        <taxon>Cicadellinae</taxon>
        <taxon>Cicadellini</taxon>
        <taxon>Graphocephala</taxon>
    </lineage>
</organism>
<comment type="subcellular location">
    <subcellularLocation>
        <location evidence="1 13">Mitochondrion inner membrane</location>
        <topology evidence="1 13">Single-pass membrane protein</topology>
    </subcellularLocation>
</comment>
<dbReference type="GO" id="GO:0006122">
    <property type="term" value="P:mitochondrial electron transport, ubiquinol to cytochrome c"/>
    <property type="evidence" value="ECO:0007669"/>
    <property type="project" value="UniProtKB-UniRule"/>
</dbReference>
<evidence type="ECO:0000256" key="7">
    <source>
        <dbReference type="ARBA" id="ARBA00022792"/>
    </source>
</evidence>
<evidence type="ECO:0000256" key="5">
    <source>
        <dbReference type="ARBA" id="ARBA00022660"/>
    </source>
</evidence>
<evidence type="ECO:0000256" key="13">
    <source>
        <dbReference type="RuleBase" id="RU368118"/>
    </source>
</evidence>
<dbReference type="EMBL" id="GEBQ01006807">
    <property type="protein sequence ID" value="JAT33170.1"/>
    <property type="molecule type" value="Transcribed_RNA"/>
</dbReference>
<reference evidence="14" key="1">
    <citation type="submission" date="2015-11" db="EMBL/GenBank/DDBJ databases">
        <title>De novo transcriptome assembly of four potential Pierce s Disease insect vectors from Arizona vineyards.</title>
        <authorList>
            <person name="Tassone E.E."/>
        </authorList>
    </citation>
    <scope>NUCLEOTIDE SEQUENCE</scope>
</reference>
<evidence type="ECO:0000256" key="12">
    <source>
        <dbReference type="ARBA" id="ARBA00047105"/>
    </source>
</evidence>
<dbReference type="PANTHER" id="PTHR12119:SF2">
    <property type="entry name" value="CYTOCHROME B-C1 COMPLEX SUBUNIT 8"/>
    <property type="match status" value="1"/>
</dbReference>
<keyword evidence="5 13" id="KW-0679">Respiratory chain</keyword>
<keyword evidence="8 13" id="KW-0249">Electron transport</keyword>
<protein>
    <recommendedName>
        <fullName evidence="3 13">Cytochrome b-c1 complex subunit 8</fullName>
    </recommendedName>
    <alternativeName>
        <fullName evidence="13">Complex III subunit 8</fullName>
    </alternativeName>
</protein>
<dbReference type="InterPro" id="IPR036642">
    <property type="entry name" value="Cyt_bc1_su8_sf"/>
</dbReference>
<dbReference type="Pfam" id="PF02939">
    <property type="entry name" value="UcrQ"/>
    <property type="match status" value="1"/>
</dbReference>
<dbReference type="SUPFAM" id="SSF81508">
    <property type="entry name" value="Ubiquinone-binding protein QP-C of cytochrome bc1 complex (Ubiquinol-cytochrome c reductase)"/>
    <property type="match status" value="1"/>
</dbReference>
<keyword evidence="4 13" id="KW-0813">Transport</keyword>
<feature type="non-terminal residue" evidence="14">
    <location>
        <position position="1"/>
    </location>
</feature>
<keyword evidence="10 13" id="KW-0496">Mitochondrion</keyword>
<dbReference type="AlphaFoldDB" id="A0A1B6MB62"/>
<gene>
    <name evidence="14" type="ORF">g.53109</name>
</gene>
<evidence type="ECO:0000256" key="10">
    <source>
        <dbReference type="ARBA" id="ARBA00023128"/>
    </source>
</evidence>
<evidence type="ECO:0000256" key="1">
    <source>
        <dbReference type="ARBA" id="ARBA00004434"/>
    </source>
</evidence>
<comment type="function">
    <text evidence="13">Component of the ubiquinol-cytochrome c oxidoreductase, a multisubunit transmembrane complex that is part of the mitochondrial electron transport chain which drives oxidative phosphorylation. The complex plays an important role in the uptake of multiple carbon sources present in different host niches.</text>
</comment>
<evidence type="ECO:0000313" key="14">
    <source>
        <dbReference type="EMBL" id="JAT33170.1"/>
    </source>
</evidence>
<evidence type="ECO:0000256" key="4">
    <source>
        <dbReference type="ARBA" id="ARBA00022448"/>
    </source>
</evidence>
<evidence type="ECO:0000256" key="2">
    <source>
        <dbReference type="ARBA" id="ARBA00007668"/>
    </source>
</evidence>
<comment type="similarity">
    <text evidence="2 13">Belongs to the UQCRQ/QCR8 family.</text>
</comment>
<dbReference type="GO" id="GO:0045275">
    <property type="term" value="C:respiratory chain complex III"/>
    <property type="evidence" value="ECO:0007669"/>
    <property type="project" value="UniProtKB-UniRule"/>
</dbReference>
<keyword evidence="9" id="KW-1133">Transmembrane helix</keyword>
<sequence>CLLERQSITSKGQGRLLIDAQANMRTSVALLAKHFGDLATVRGILTYKLSPFEQRAFAGAISHGLPNIFRRIRSKIFIVAPPFIVGYLVYTENEKEHQRLMRKNPDDFKDDK</sequence>
<keyword evidence="6" id="KW-0812">Transmembrane</keyword>
<dbReference type="FunFam" id="1.20.5.210:FF:000001">
    <property type="entry name" value="Cytochrome b-c1 complex subunit 8"/>
    <property type="match status" value="1"/>
</dbReference>
<keyword evidence="11" id="KW-0472">Membrane</keyword>
<dbReference type="Gene3D" id="1.20.5.210">
    <property type="entry name" value="Cytochrome b-c1 complex subunit 8"/>
    <property type="match status" value="1"/>
</dbReference>
<name>A0A1B6MB62_9HEMI</name>
<dbReference type="InterPro" id="IPR004205">
    <property type="entry name" value="Cyt_bc1_su8"/>
</dbReference>
<dbReference type="GO" id="GO:0005743">
    <property type="term" value="C:mitochondrial inner membrane"/>
    <property type="evidence" value="ECO:0007669"/>
    <property type="project" value="UniProtKB-SubCell"/>
</dbReference>
<evidence type="ECO:0000256" key="11">
    <source>
        <dbReference type="ARBA" id="ARBA00023136"/>
    </source>
</evidence>
<comment type="subunit">
    <text evidence="12 13">Component of the ubiquinol-cytochrome c oxidoreductase (cytochrome b-c1 complex, complex III, CIII), a multisubunit enzyme composed of 11 subunits. The complex is composed of 3 respiratory subunits cytochrome b, cytochrome c1 and Rieske protein UQCRFS1, 2 core protein subunits UQCRC1/QCR1 and UQCRC2/QCR2, and 6 low-molecular weight protein subunits UQCRH/QCR6, UQCRB/QCR7, UQCRQ/QCR8, UQCR10/QCR9, UQCR11/QCR10 and subunit 9, the cleavage product of Rieske protein UQCRFS1. The complex exists as an obligatory dimer and forms supercomplexes (SCs) in the inner mitochondrial membrane with NADH-ubiquinone oxidoreductase (complex I, CI) and cytochrome c oxidase (complex IV, CIV), resulting in different assemblies (supercomplex SCI(1)III(2)IV(1) and megacomplex MCI(2)III(2)IV(2)). Interacts with UQCC6.</text>
</comment>
<keyword evidence="7 13" id="KW-0999">Mitochondrion inner membrane</keyword>
<accession>A0A1B6MB62</accession>
<evidence type="ECO:0000256" key="8">
    <source>
        <dbReference type="ARBA" id="ARBA00022982"/>
    </source>
</evidence>